<evidence type="ECO:0000313" key="1">
    <source>
        <dbReference type="EMBL" id="AIE85155.1"/>
    </source>
</evidence>
<dbReference type="HOGENOM" id="CLU_3310121_0_0_0"/>
<gene>
    <name evidence="1" type="ORF">OP10G_1787</name>
</gene>
<organism evidence="1 2">
    <name type="scientific">Fimbriimonas ginsengisoli Gsoil 348</name>
    <dbReference type="NCBI Taxonomy" id="661478"/>
    <lineage>
        <taxon>Bacteria</taxon>
        <taxon>Bacillati</taxon>
        <taxon>Armatimonadota</taxon>
        <taxon>Fimbriimonadia</taxon>
        <taxon>Fimbriimonadales</taxon>
        <taxon>Fimbriimonadaceae</taxon>
        <taxon>Fimbriimonas</taxon>
    </lineage>
</organism>
<dbReference type="EMBL" id="CP007139">
    <property type="protein sequence ID" value="AIE85155.1"/>
    <property type="molecule type" value="Genomic_DNA"/>
</dbReference>
<name>A0A068NQY6_FIMGI</name>
<protein>
    <submittedName>
        <fullName evidence="1">Uncharacterized protein</fullName>
    </submittedName>
</protein>
<proteinExistence type="predicted"/>
<keyword evidence="2" id="KW-1185">Reference proteome</keyword>
<dbReference type="STRING" id="661478.OP10G_1787"/>
<dbReference type="AlphaFoldDB" id="A0A068NQY6"/>
<reference evidence="1 2" key="1">
    <citation type="journal article" date="2014" name="PLoS ONE">
        <title>The first complete genome sequence of the class fimbriimonadia in the phylum armatimonadetes.</title>
        <authorList>
            <person name="Hu Z.Y."/>
            <person name="Wang Y.Z."/>
            <person name="Im W.T."/>
            <person name="Wang S.Y."/>
            <person name="Zhao G.P."/>
            <person name="Zheng H.J."/>
            <person name="Quan Z.X."/>
        </authorList>
    </citation>
    <scope>NUCLEOTIDE SEQUENCE [LARGE SCALE GENOMIC DNA]</scope>
    <source>
        <strain evidence="1">Gsoil 348</strain>
    </source>
</reference>
<dbReference type="KEGG" id="fgi:OP10G_1787"/>
<dbReference type="Proteomes" id="UP000027982">
    <property type="component" value="Chromosome"/>
</dbReference>
<evidence type="ECO:0000313" key="2">
    <source>
        <dbReference type="Proteomes" id="UP000027982"/>
    </source>
</evidence>
<sequence length="39" mass="4383">MFKFLTCVLPTLQIFHTFPHVVHVHFSPNGDFGLPVSTA</sequence>
<accession>A0A068NQY6</accession>